<dbReference type="Gene3D" id="3.20.20.140">
    <property type="entry name" value="Metal-dependent hydrolases"/>
    <property type="match status" value="1"/>
</dbReference>
<evidence type="ECO:0000259" key="9">
    <source>
        <dbReference type="Pfam" id="PF01979"/>
    </source>
</evidence>
<dbReference type="InterPro" id="IPR032466">
    <property type="entry name" value="Metal_Hydrolase"/>
</dbReference>
<feature type="binding site" evidence="7">
    <location>
        <position position="242"/>
    </location>
    <ligand>
        <name>substrate</name>
    </ligand>
</feature>
<evidence type="ECO:0000313" key="10">
    <source>
        <dbReference type="EMBL" id="MCQ4771195.1"/>
    </source>
</evidence>
<keyword evidence="2 8" id="KW-0479">Metal-binding</keyword>
<protein>
    <submittedName>
        <fullName evidence="10">N-acetylglucosamine-6-phosphate deacetylase</fullName>
        <ecNumber evidence="10">3.5.1.25</ecNumber>
    </submittedName>
</protein>
<comment type="similarity">
    <text evidence="1 5">Belongs to the metallo-dependent hydrolases superfamily. NagA family.</text>
</comment>
<evidence type="ECO:0000256" key="6">
    <source>
        <dbReference type="PIRSR" id="PIRSR038994-1"/>
    </source>
</evidence>
<feature type="binding site" evidence="8">
    <location>
        <position position="120"/>
    </location>
    <ligand>
        <name>Zn(2+)</name>
        <dbReference type="ChEBI" id="CHEBI:29105"/>
    </ligand>
</feature>
<feature type="domain" description="Amidohydrolase-related" evidence="9">
    <location>
        <begin position="41"/>
        <end position="372"/>
    </location>
</feature>
<feature type="binding site" evidence="7">
    <location>
        <position position="131"/>
    </location>
    <ligand>
        <name>substrate</name>
    </ligand>
</feature>
<evidence type="ECO:0000256" key="2">
    <source>
        <dbReference type="ARBA" id="ARBA00022723"/>
    </source>
</evidence>
<evidence type="ECO:0000256" key="5">
    <source>
        <dbReference type="PIRNR" id="PIRNR038994"/>
    </source>
</evidence>
<evidence type="ECO:0000256" key="7">
    <source>
        <dbReference type="PIRSR" id="PIRSR038994-2"/>
    </source>
</evidence>
<feature type="binding site" evidence="7">
    <location>
        <position position="218"/>
    </location>
    <ligand>
        <name>substrate</name>
    </ligand>
</feature>
<dbReference type="Gene3D" id="2.30.40.10">
    <property type="entry name" value="Urease, subunit C, domain 1"/>
    <property type="match status" value="1"/>
</dbReference>
<dbReference type="AlphaFoldDB" id="A0AAW5JQM5"/>
<dbReference type="GO" id="GO:0046872">
    <property type="term" value="F:metal ion binding"/>
    <property type="evidence" value="ECO:0007669"/>
    <property type="project" value="UniProtKB-KW"/>
</dbReference>
<dbReference type="RefSeq" id="WP_256304440.1">
    <property type="nucleotide sequence ID" value="NZ_JANFYS010000026.1"/>
</dbReference>
<dbReference type="NCBIfam" id="TIGR00221">
    <property type="entry name" value="nagA"/>
    <property type="match status" value="1"/>
</dbReference>
<feature type="binding site" evidence="7">
    <location>
        <begin position="210"/>
        <end position="211"/>
    </location>
    <ligand>
        <name>substrate</name>
    </ligand>
</feature>
<proteinExistence type="inferred from homology"/>
<accession>A0AAW5JQM5</accession>
<evidence type="ECO:0000256" key="8">
    <source>
        <dbReference type="PIRSR" id="PIRSR038994-3"/>
    </source>
</evidence>
<evidence type="ECO:0000256" key="4">
    <source>
        <dbReference type="ARBA" id="ARBA00023277"/>
    </source>
</evidence>
<comment type="cofactor">
    <cofactor evidence="8">
        <name>a divalent metal cation</name>
        <dbReference type="ChEBI" id="CHEBI:60240"/>
    </cofactor>
    <text evidence="8">Binds 1 divalent metal cation per subunit.</text>
</comment>
<evidence type="ECO:0000313" key="11">
    <source>
        <dbReference type="Proteomes" id="UP001204562"/>
    </source>
</evidence>
<dbReference type="EMBL" id="JANFYS010000026">
    <property type="protein sequence ID" value="MCQ4771195.1"/>
    <property type="molecule type" value="Genomic_DNA"/>
</dbReference>
<dbReference type="GO" id="GO:0006046">
    <property type="term" value="P:N-acetylglucosamine catabolic process"/>
    <property type="evidence" value="ECO:0007669"/>
    <property type="project" value="TreeGrafter"/>
</dbReference>
<dbReference type="InterPro" id="IPR006680">
    <property type="entry name" value="Amidohydro-rel"/>
</dbReference>
<keyword evidence="4 5" id="KW-0119">Carbohydrate metabolism</keyword>
<feature type="binding site" evidence="8">
    <location>
        <position position="207"/>
    </location>
    <ligand>
        <name>Zn(2+)</name>
        <dbReference type="ChEBI" id="CHEBI:29105"/>
    </ligand>
</feature>
<sequence length="376" mass="39558">MKLAGGQVFDSTKGFILRDLCVENGLITQYADSSVDVSGCYLIPGLTDLHFHGCVGEDFSDASAEGLRKMADYELSRGITQICPAGMTLSEEILTDVCKTAAAHKAAGPGGAELVGVNLEGPFLCMAKKGAQNGAYLHNPDPTMLHRLQVAANGLVKLVTLACEQPGAMEFIKGAIDDGVTVSLGHTTANYDTAYAAYAAGARQATHLFNAMPPFTHREPGVVGAAFDHREVKVELICDGVHIHPSVIRTVFQLFGRDRVIMVSDSLRATGMPDGEYPFGGQAIEVHGNRATIKGDPNTLAGSVSDLMQCVKTVTGFGISLEDAVTAAAVNPAKVLGIYDHVGSLDVGKNANIAVLDKDYNLKAVLFHGEVVSGAL</sequence>
<feature type="binding site" evidence="8">
    <location>
        <position position="186"/>
    </location>
    <ligand>
        <name>Zn(2+)</name>
        <dbReference type="ChEBI" id="CHEBI:29105"/>
    </ligand>
</feature>
<feature type="active site" description="Proton donor/acceptor" evidence="6">
    <location>
        <position position="265"/>
    </location>
</feature>
<dbReference type="PIRSF" id="PIRSF038994">
    <property type="entry name" value="NagA"/>
    <property type="match status" value="1"/>
</dbReference>
<dbReference type="InterPro" id="IPR003764">
    <property type="entry name" value="GlcNAc_6-P_deAcase"/>
</dbReference>
<dbReference type="GO" id="GO:0008448">
    <property type="term" value="F:N-acetylglucosamine-6-phosphate deacetylase activity"/>
    <property type="evidence" value="ECO:0007669"/>
    <property type="project" value="UniProtKB-EC"/>
</dbReference>
<dbReference type="InterPro" id="IPR011059">
    <property type="entry name" value="Metal-dep_hydrolase_composite"/>
</dbReference>
<feature type="binding site" evidence="7">
    <location>
        <begin position="300"/>
        <end position="302"/>
    </location>
    <ligand>
        <name>substrate</name>
    </ligand>
</feature>
<comment type="caution">
    <text evidence="10">The sequence shown here is derived from an EMBL/GenBank/DDBJ whole genome shotgun (WGS) entry which is preliminary data.</text>
</comment>
<dbReference type="SUPFAM" id="SSF51556">
    <property type="entry name" value="Metallo-dependent hydrolases"/>
    <property type="match status" value="1"/>
</dbReference>
<dbReference type="PANTHER" id="PTHR11113">
    <property type="entry name" value="N-ACETYLGLUCOSAMINE-6-PHOSPHATE DEACETYLASE"/>
    <property type="match status" value="1"/>
</dbReference>
<evidence type="ECO:0000256" key="3">
    <source>
        <dbReference type="ARBA" id="ARBA00022801"/>
    </source>
</evidence>
<keyword evidence="3 5" id="KW-0378">Hydrolase</keyword>
<reference evidence="10" key="1">
    <citation type="submission" date="2022-06" db="EMBL/GenBank/DDBJ databases">
        <title>Isolation of gut microbiota from human fecal samples.</title>
        <authorList>
            <person name="Pamer E.G."/>
            <person name="Barat B."/>
            <person name="Waligurski E."/>
            <person name="Medina S."/>
            <person name="Paddock L."/>
            <person name="Mostad J."/>
        </authorList>
    </citation>
    <scope>NUCLEOTIDE SEQUENCE</scope>
    <source>
        <strain evidence="10">DFI.9.91</strain>
    </source>
</reference>
<dbReference type="Pfam" id="PF01979">
    <property type="entry name" value="Amidohydro_1"/>
    <property type="match status" value="1"/>
</dbReference>
<dbReference type="SUPFAM" id="SSF51338">
    <property type="entry name" value="Composite domain of metallo-dependent hydrolases"/>
    <property type="match status" value="1"/>
</dbReference>
<gene>
    <name evidence="10" type="primary">nagA</name>
    <name evidence="10" type="ORF">NE579_12080</name>
</gene>
<name>A0AAW5JQM5_9FIRM</name>
<evidence type="ECO:0000256" key="1">
    <source>
        <dbReference type="ARBA" id="ARBA00010716"/>
    </source>
</evidence>
<dbReference type="EC" id="3.5.1.25" evidence="10"/>
<dbReference type="Proteomes" id="UP001204562">
    <property type="component" value="Unassembled WGS sequence"/>
</dbReference>
<organism evidence="10 11">
    <name type="scientific">Intestinimonas massiliensis</name>
    <name type="common">ex Afouda et al. 2020</name>
    <dbReference type="NCBI Taxonomy" id="1673721"/>
    <lineage>
        <taxon>Bacteria</taxon>
        <taxon>Bacillati</taxon>
        <taxon>Bacillota</taxon>
        <taxon>Clostridia</taxon>
        <taxon>Eubacteriales</taxon>
        <taxon>Intestinimonas</taxon>
    </lineage>
</organism>
<dbReference type="PANTHER" id="PTHR11113:SF14">
    <property type="entry name" value="N-ACETYLGLUCOSAMINE-6-PHOSPHATE DEACETYLASE"/>
    <property type="match status" value="1"/>
</dbReference>